<dbReference type="PANTHER" id="PTHR36757">
    <property type="entry name" value="BNAANNG22500D PROTEIN"/>
    <property type="match status" value="1"/>
</dbReference>
<gene>
    <name evidence="2" type="ORF">VNO80_23428</name>
</gene>
<reference evidence="2 3" key="1">
    <citation type="submission" date="2024-01" db="EMBL/GenBank/DDBJ databases">
        <title>The genomes of 5 underutilized Papilionoideae crops provide insights into root nodulation and disease resistanc.</title>
        <authorList>
            <person name="Jiang F."/>
        </authorList>
    </citation>
    <scope>NUCLEOTIDE SEQUENCE [LARGE SCALE GENOMIC DNA]</scope>
    <source>
        <strain evidence="2">JINMINGXINNONG_FW02</strain>
        <tissue evidence="2">Leaves</tissue>
    </source>
</reference>
<evidence type="ECO:0000313" key="3">
    <source>
        <dbReference type="Proteomes" id="UP001374584"/>
    </source>
</evidence>
<dbReference type="Proteomes" id="UP001374584">
    <property type="component" value="Unassembled WGS sequence"/>
</dbReference>
<proteinExistence type="predicted"/>
<feature type="compositionally biased region" description="Low complexity" evidence="1">
    <location>
        <begin position="282"/>
        <end position="293"/>
    </location>
</feature>
<dbReference type="EMBL" id="JAYMYR010000008">
    <property type="protein sequence ID" value="KAK7348765.1"/>
    <property type="molecule type" value="Genomic_DNA"/>
</dbReference>
<sequence>MEQCVQRCDDLMTLKCFIIASAHFAVGGEPLSRQERIICILSSLDYFRSLRLLLTLTNPVGRVTSQTLFFDFRSSMAINMCSDKPSLGISPRISFSHDPKNSIPVEDHLRRDTSVSESSSEFVFCVTNGVAQKLSSADELFFNGEIVPTQLTRVFIPNAPPHEPPHHHHQYQDHQLHQHQHQQQQQQQPPFLTTRKKMLKEFLSEPEDDDVEEESPNSASSSNLFWRSSSVNCDSSTRGKGMLRSSLQFLSRSYSTGSAPNTPKHAVIARKSVEKHRLQKQSSGSSMSLSSSSSASSSAYYFYDSCRKPSLKKTFGSASSNGVRISPILNLPHHKATRSIFGFGSLFCNGKIKGKK</sequence>
<accession>A0AAN9M5R3</accession>
<dbReference type="AlphaFoldDB" id="A0AAN9M5R3"/>
<keyword evidence="3" id="KW-1185">Reference proteome</keyword>
<feature type="region of interest" description="Disordered" evidence="1">
    <location>
        <begin position="155"/>
        <end position="189"/>
    </location>
</feature>
<comment type="caution">
    <text evidence="2">The sequence shown here is derived from an EMBL/GenBank/DDBJ whole genome shotgun (WGS) entry which is preliminary data.</text>
</comment>
<name>A0AAN9M5R3_PHACN</name>
<evidence type="ECO:0000313" key="2">
    <source>
        <dbReference type="EMBL" id="KAK7348765.1"/>
    </source>
</evidence>
<feature type="region of interest" description="Disordered" evidence="1">
    <location>
        <begin position="271"/>
        <end position="293"/>
    </location>
</feature>
<evidence type="ECO:0000256" key="1">
    <source>
        <dbReference type="SAM" id="MobiDB-lite"/>
    </source>
</evidence>
<organism evidence="2 3">
    <name type="scientific">Phaseolus coccineus</name>
    <name type="common">Scarlet runner bean</name>
    <name type="synonym">Phaseolus multiflorus</name>
    <dbReference type="NCBI Taxonomy" id="3886"/>
    <lineage>
        <taxon>Eukaryota</taxon>
        <taxon>Viridiplantae</taxon>
        <taxon>Streptophyta</taxon>
        <taxon>Embryophyta</taxon>
        <taxon>Tracheophyta</taxon>
        <taxon>Spermatophyta</taxon>
        <taxon>Magnoliopsida</taxon>
        <taxon>eudicotyledons</taxon>
        <taxon>Gunneridae</taxon>
        <taxon>Pentapetalae</taxon>
        <taxon>rosids</taxon>
        <taxon>fabids</taxon>
        <taxon>Fabales</taxon>
        <taxon>Fabaceae</taxon>
        <taxon>Papilionoideae</taxon>
        <taxon>50 kb inversion clade</taxon>
        <taxon>NPAAA clade</taxon>
        <taxon>indigoferoid/millettioid clade</taxon>
        <taxon>Phaseoleae</taxon>
        <taxon>Phaseolus</taxon>
    </lineage>
</organism>
<dbReference type="PANTHER" id="PTHR36757:SF1">
    <property type="entry name" value="GENOME ASSEMBLY, CHROMOSOME: A04"/>
    <property type="match status" value="1"/>
</dbReference>
<protein>
    <submittedName>
        <fullName evidence="2">Uncharacterized protein</fullName>
    </submittedName>
</protein>